<comment type="caution">
    <text evidence="1">The sequence shown here is derived from an EMBL/GenBank/DDBJ whole genome shotgun (WGS) entry which is preliminary data.</text>
</comment>
<name>A0A9P4L5F8_9PLEO</name>
<dbReference type="GeneID" id="63850910"/>
<reference evidence="1" key="1">
    <citation type="submission" date="2020-01" db="EMBL/GenBank/DDBJ databases">
        <authorList>
            <consortium name="DOE Joint Genome Institute"/>
            <person name="Haridas S."/>
            <person name="Albert R."/>
            <person name="Binder M."/>
            <person name="Bloem J."/>
            <person name="Labutti K."/>
            <person name="Salamov A."/>
            <person name="Andreopoulos B."/>
            <person name="Baker S.E."/>
            <person name="Barry K."/>
            <person name="Bills G."/>
            <person name="Bluhm B.H."/>
            <person name="Cannon C."/>
            <person name="Castanera R."/>
            <person name="Culley D.E."/>
            <person name="Daum C."/>
            <person name="Ezra D."/>
            <person name="Gonzalez J.B."/>
            <person name="Henrissat B."/>
            <person name="Kuo A."/>
            <person name="Liang C."/>
            <person name="Lipzen A."/>
            <person name="Lutzoni F."/>
            <person name="Magnuson J."/>
            <person name="Mondo S."/>
            <person name="Nolan M."/>
            <person name="Ohm R."/>
            <person name="Pangilinan J."/>
            <person name="Park H.-J."/>
            <person name="Ramirez L."/>
            <person name="Alfaro M."/>
            <person name="Sun H."/>
            <person name="Tritt A."/>
            <person name="Yoshinaga Y."/>
            <person name="Zwiers L.-H."/>
            <person name="Turgeon B.G."/>
            <person name="Goodwin S.B."/>
            <person name="Spatafora J.W."/>
            <person name="Crous P.W."/>
            <person name="Grigoriev I.V."/>
        </authorList>
    </citation>
    <scope>NUCLEOTIDE SEQUENCE</scope>
    <source>
        <strain evidence="1">CBS 394.84</strain>
    </source>
</reference>
<sequence length="68" mass="7830">MATGNRALVWRECQLPWLRPAITALSSTELHKDPRLDEHQFVAPSPSSLRHFLHAIQKSRSWQTLQLA</sequence>
<evidence type="ECO:0000313" key="2">
    <source>
        <dbReference type="Proteomes" id="UP000800039"/>
    </source>
</evidence>
<gene>
    <name evidence="1" type="ORF">K460DRAFT_367854</name>
</gene>
<dbReference type="EMBL" id="ML976617">
    <property type="protein sequence ID" value="KAF1842916.1"/>
    <property type="molecule type" value="Genomic_DNA"/>
</dbReference>
<dbReference type="RefSeq" id="XP_040785479.1">
    <property type="nucleotide sequence ID" value="XM_040933659.1"/>
</dbReference>
<organism evidence="1 2">
    <name type="scientific">Cucurbitaria berberidis CBS 394.84</name>
    <dbReference type="NCBI Taxonomy" id="1168544"/>
    <lineage>
        <taxon>Eukaryota</taxon>
        <taxon>Fungi</taxon>
        <taxon>Dikarya</taxon>
        <taxon>Ascomycota</taxon>
        <taxon>Pezizomycotina</taxon>
        <taxon>Dothideomycetes</taxon>
        <taxon>Pleosporomycetidae</taxon>
        <taxon>Pleosporales</taxon>
        <taxon>Pleosporineae</taxon>
        <taxon>Cucurbitariaceae</taxon>
        <taxon>Cucurbitaria</taxon>
    </lineage>
</organism>
<evidence type="ECO:0000313" key="1">
    <source>
        <dbReference type="EMBL" id="KAF1842916.1"/>
    </source>
</evidence>
<accession>A0A9P4L5F8</accession>
<dbReference type="Proteomes" id="UP000800039">
    <property type="component" value="Unassembled WGS sequence"/>
</dbReference>
<protein>
    <submittedName>
        <fullName evidence="1">Uncharacterized protein</fullName>
    </submittedName>
</protein>
<proteinExistence type="predicted"/>
<dbReference type="AlphaFoldDB" id="A0A9P4L5F8"/>
<keyword evidence="2" id="KW-1185">Reference proteome</keyword>